<organism evidence="2 3">
    <name type="scientific">Ruminococcus flavefaciens</name>
    <dbReference type="NCBI Taxonomy" id="1265"/>
    <lineage>
        <taxon>Bacteria</taxon>
        <taxon>Bacillati</taxon>
        <taxon>Bacillota</taxon>
        <taxon>Clostridia</taxon>
        <taxon>Eubacteriales</taxon>
        <taxon>Oscillospiraceae</taxon>
        <taxon>Ruminococcus</taxon>
    </lineage>
</organism>
<evidence type="ECO:0000313" key="3">
    <source>
        <dbReference type="Proteomes" id="UP000184394"/>
    </source>
</evidence>
<dbReference type="AlphaFoldDB" id="A0A1M7GQL7"/>
<dbReference type="EMBL" id="FRCT01000001">
    <property type="protein sequence ID" value="SHM18177.1"/>
    <property type="molecule type" value="Genomic_DNA"/>
</dbReference>
<dbReference type="Proteomes" id="UP000184394">
    <property type="component" value="Unassembled WGS sequence"/>
</dbReference>
<accession>A0A1M7GQL7</accession>
<dbReference type="OrthoDB" id="1864213at2"/>
<dbReference type="PANTHER" id="PTHR45661:SF3">
    <property type="entry name" value="IG-LIKE DOMAIN-CONTAINING PROTEIN"/>
    <property type="match status" value="1"/>
</dbReference>
<dbReference type="RefSeq" id="WP_072948184.1">
    <property type="nucleotide sequence ID" value="NZ_FRCT01000001.1"/>
</dbReference>
<feature type="chain" id="PRO_5039229363" evidence="1">
    <location>
        <begin position="22"/>
        <end position="467"/>
    </location>
</feature>
<name>A0A1M7GQL7_RUMFL</name>
<keyword evidence="1" id="KW-0732">Signal</keyword>
<evidence type="ECO:0000256" key="1">
    <source>
        <dbReference type="SAM" id="SignalP"/>
    </source>
</evidence>
<dbReference type="PANTHER" id="PTHR45661">
    <property type="entry name" value="SURFACE ANTIGEN"/>
    <property type="match status" value="1"/>
</dbReference>
<dbReference type="InterPro" id="IPR038765">
    <property type="entry name" value="Papain-like_cys_pep_sf"/>
</dbReference>
<dbReference type="Pfam" id="PF13306">
    <property type="entry name" value="LRR_5"/>
    <property type="match status" value="1"/>
</dbReference>
<evidence type="ECO:0000313" key="2">
    <source>
        <dbReference type="EMBL" id="SHM18177.1"/>
    </source>
</evidence>
<protein>
    <submittedName>
        <fullName evidence="2">Leucine rich repeat-containing protein</fullName>
    </submittedName>
</protein>
<dbReference type="InterPro" id="IPR032675">
    <property type="entry name" value="LRR_dom_sf"/>
</dbReference>
<dbReference type="SUPFAM" id="SSF54001">
    <property type="entry name" value="Cysteine proteinases"/>
    <property type="match status" value="1"/>
</dbReference>
<proteinExistence type="predicted"/>
<dbReference type="InterPro" id="IPR026906">
    <property type="entry name" value="LRR_5"/>
</dbReference>
<dbReference type="SUPFAM" id="SSF52058">
    <property type="entry name" value="L domain-like"/>
    <property type="match status" value="1"/>
</dbReference>
<dbReference type="Gene3D" id="3.80.10.10">
    <property type="entry name" value="Ribonuclease Inhibitor"/>
    <property type="match status" value="2"/>
</dbReference>
<feature type="signal peptide" evidence="1">
    <location>
        <begin position="1"/>
        <end position="21"/>
    </location>
</feature>
<reference evidence="2 3" key="1">
    <citation type="submission" date="2016-11" db="EMBL/GenBank/DDBJ databases">
        <authorList>
            <person name="Jaros S."/>
            <person name="Januszkiewicz K."/>
            <person name="Wedrychowicz H."/>
        </authorList>
    </citation>
    <scope>NUCLEOTIDE SEQUENCE [LARGE SCALE GENOMIC DNA]</scope>
    <source>
        <strain evidence="2 3">Y1</strain>
    </source>
</reference>
<dbReference type="InterPro" id="IPR053139">
    <property type="entry name" value="Surface_bspA-like"/>
</dbReference>
<gene>
    <name evidence="2" type="ORF">SAMN04487860_101420</name>
</gene>
<sequence length="467" mass="51543">MKSKNVLSFLAVAAMAVTAVAPLTNNTSAFSVPTASAAYAYGETVIDGIHYNYYDDTAVVTGIDSNLTKLRIPINIYVDGKYYYIREVSAYAFSGCKALESVDFSHAKYLSAIKYGTFKGDYNLQKVTLSPYITYIDGEAFKDCSSLSSFDFNGNNSISYINYETFKNCTSLTAINLPSSVTAIGTNAFENSGIKKLAIKGNINVIGANAFKNCSSLSGILINSSNDDSVLTIESCAFYNCDALNAVILDRKNIDTAVDVFWGCNDTRYNEEGMVMTGQGIPSFTASISKKIVDNWNIHIYEYDSTEVKKEKLTNLAQKLRNYVSQGPNSNNHRDMNCAPTTLSTREGVCGGFTRSFYNLAVAAGFNSEDILIGGDGHCHGWNFIKMDGKWYNFDSLHAKHFYTDAEYLAYIKTFPLGKDEKVISDRHLSSKDWVVDVDDFYGTKDNEKLGYKGNVPFRTLGLGERA</sequence>